<evidence type="ECO:0000313" key="3">
    <source>
        <dbReference type="Proteomes" id="UP000826271"/>
    </source>
</evidence>
<dbReference type="PANTHER" id="PTHR15140:SF33">
    <property type="entry name" value="LATE BLIGHT RESISTANCE PROTEIN HOMOLOG R1A-3 ISOFORM X1"/>
    <property type="match status" value="1"/>
</dbReference>
<dbReference type="Gene3D" id="3.40.50.300">
    <property type="entry name" value="P-loop containing nucleotide triphosphate hydrolases"/>
    <property type="match status" value="1"/>
</dbReference>
<dbReference type="Pfam" id="PF00931">
    <property type="entry name" value="NB-ARC"/>
    <property type="match status" value="1"/>
</dbReference>
<feature type="domain" description="NB-ARC" evidence="1">
    <location>
        <begin position="25"/>
        <end position="83"/>
    </location>
</feature>
<dbReference type="GO" id="GO:0043531">
    <property type="term" value="F:ADP binding"/>
    <property type="evidence" value="ECO:0007669"/>
    <property type="project" value="InterPro"/>
</dbReference>
<keyword evidence="3" id="KW-1185">Reference proteome</keyword>
<accession>A0AAV6X9X2</accession>
<evidence type="ECO:0000313" key="2">
    <source>
        <dbReference type="EMBL" id="KAG8379213.1"/>
    </source>
</evidence>
<organism evidence="2 3">
    <name type="scientific">Buddleja alternifolia</name>
    <dbReference type="NCBI Taxonomy" id="168488"/>
    <lineage>
        <taxon>Eukaryota</taxon>
        <taxon>Viridiplantae</taxon>
        <taxon>Streptophyta</taxon>
        <taxon>Embryophyta</taxon>
        <taxon>Tracheophyta</taxon>
        <taxon>Spermatophyta</taxon>
        <taxon>Magnoliopsida</taxon>
        <taxon>eudicotyledons</taxon>
        <taxon>Gunneridae</taxon>
        <taxon>Pentapetalae</taxon>
        <taxon>asterids</taxon>
        <taxon>lamiids</taxon>
        <taxon>Lamiales</taxon>
        <taxon>Scrophulariaceae</taxon>
        <taxon>Buddlejeae</taxon>
        <taxon>Buddleja</taxon>
    </lineage>
</organism>
<dbReference type="InterPro" id="IPR002182">
    <property type="entry name" value="NB-ARC"/>
</dbReference>
<protein>
    <recommendedName>
        <fullName evidence="1">NB-ARC domain-containing protein</fullName>
    </recommendedName>
</protein>
<name>A0AAV6X9X2_9LAMI</name>
<proteinExistence type="predicted"/>
<gene>
    <name evidence="2" type="ORF">BUALT_Bualt07G0065200</name>
</gene>
<sequence>MLPTDSSRLSPTYENDVVVGFGEILTEIMERLVGHQSRRQIIALVGMGGIAKTTLAQNVYVNRLIVQYFDICAWVTVSQEYNHNLDNLQGISTQRRIIVPRSTLKKKYLPQLLNGLQSAPLARSFICDFEGNLPWHTCRLMRHTCRLMRVLKMADKYLRSRKERNYKYSLEDIFQLVNSRYLAVNANLNLNSAFPSSMYLLWNLQTLIVKGTGRRQAIGLFESWKMPQLRHVEFVKLYLPDPPSGQESGEDNFVLRNLQTLLNIGDFKCDEEVVKRIPNLTLSGSRLQWDDMAKMEGSLPHLQVLKLEEESCQGPEWELVEGQFCSLKFLLIDSYNHLEYWRADNTHFPCLEQLVLRNLDKLKEIPSDIGEIPTPRSIQLEYCGNSTVISAKEIVDEQEELGNLDLQVRVIFSEENELMESLATPSFQIEIRAWRVLPERSLKSYSLVKRRARKTKQSNTDV</sequence>
<dbReference type="InterPro" id="IPR027417">
    <property type="entry name" value="P-loop_NTPase"/>
</dbReference>
<evidence type="ECO:0000259" key="1">
    <source>
        <dbReference type="Pfam" id="PF00931"/>
    </source>
</evidence>
<dbReference type="SUPFAM" id="SSF52047">
    <property type="entry name" value="RNI-like"/>
    <property type="match status" value="1"/>
</dbReference>
<dbReference type="EMBL" id="WHWC01000007">
    <property type="protein sequence ID" value="KAG8379213.1"/>
    <property type="molecule type" value="Genomic_DNA"/>
</dbReference>
<comment type="caution">
    <text evidence="2">The sequence shown here is derived from an EMBL/GenBank/DDBJ whole genome shotgun (WGS) entry which is preliminary data.</text>
</comment>
<dbReference type="PANTHER" id="PTHR15140">
    <property type="entry name" value="TUBULIN-SPECIFIC CHAPERONE E"/>
    <property type="match status" value="1"/>
</dbReference>
<dbReference type="AlphaFoldDB" id="A0AAV6X9X2"/>
<reference evidence="2" key="1">
    <citation type="submission" date="2019-10" db="EMBL/GenBank/DDBJ databases">
        <authorList>
            <person name="Zhang R."/>
            <person name="Pan Y."/>
            <person name="Wang J."/>
            <person name="Ma R."/>
            <person name="Yu S."/>
        </authorList>
    </citation>
    <scope>NUCLEOTIDE SEQUENCE</scope>
    <source>
        <strain evidence="2">LA-IB0</strain>
        <tissue evidence="2">Leaf</tissue>
    </source>
</reference>
<dbReference type="InterPro" id="IPR032675">
    <property type="entry name" value="LRR_dom_sf"/>
</dbReference>
<dbReference type="Gene3D" id="3.80.10.10">
    <property type="entry name" value="Ribonuclease Inhibitor"/>
    <property type="match status" value="1"/>
</dbReference>
<dbReference type="Proteomes" id="UP000826271">
    <property type="component" value="Unassembled WGS sequence"/>
</dbReference>
<dbReference type="SUPFAM" id="SSF52540">
    <property type="entry name" value="P-loop containing nucleoside triphosphate hydrolases"/>
    <property type="match status" value="1"/>
</dbReference>